<gene>
    <name evidence="1" type="ORF">GCM10017621_26220</name>
</gene>
<comment type="caution">
    <text evidence="1">The sequence shown here is derived from an EMBL/GenBank/DDBJ whole genome shotgun (WGS) entry which is preliminary data.</text>
</comment>
<dbReference type="Proteomes" id="UP001143486">
    <property type="component" value="Unassembled WGS sequence"/>
</dbReference>
<evidence type="ECO:0000313" key="2">
    <source>
        <dbReference type="Proteomes" id="UP001143486"/>
    </source>
</evidence>
<reference evidence="1" key="1">
    <citation type="journal article" date="2014" name="Int. J. Syst. Evol. Microbiol.">
        <title>Complete genome sequence of Corynebacterium casei LMG S-19264T (=DSM 44701T), isolated from a smear-ripened cheese.</title>
        <authorList>
            <consortium name="US DOE Joint Genome Institute (JGI-PGF)"/>
            <person name="Walter F."/>
            <person name="Albersmeier A."/>
            <person name="Kalinowski J."/>
            <person name="Ruckert C."/>
        </authorList>
    </citation>
    <scope>NUCLEOTIDE SEQUENCE</scope>
    <source>
        <strain evidence="1">VKM B-1513</strain>
    </source>
</reference>
<proteinExistence type="predicted"/>
<sequence length="117" mass="12208">MTGIMQGAGLVAALLMTAQSDPDPETVRGALVEACEAAGGSPGACACVAREASSRFNERQMRVIVAAMPDMQRVGEPQALADALGFSFDQILNLRQRALRADTVIRSACGAGLSRKD</sequence>
<dbReference type="RefSeq" id="WP_271187473.1">
    <property type="nucleotide sequence ID" value="NZ_BSFE01000008.1"/>
</dbReference>
<keyword evidence="2" id="KW-1185">Reference proteome</keyword>
<organism evidence="1 2">
    <name type="scientific">Maricaulis virginensis</name>
    <dbReference type="NCBI Taxonomy" id="144022"/>
    <lineage>
        <taxon>Bacteria</taxon>
        <taxon>Pseudomonadati</taxon>
        <taxon>Pseudomonadota</taxon>
        <taxon>Alphaproteobacteria</taxon>
        <taxon>Maricaulales</taxon>
        <taxon>Maricaulaceae</taxon>
        <taxon>Maricaulis</taxon>
    </lineage>
</organism>
<protein>
    <submittedName>
        <fullName evidence="1">Uncharacterized protein</fullName>
    </submittedName>
</protein>
<accession>A0A9W6MPN6</accession>
<dbReference type="EMBL" id="BSFE01000008">
    <property type="protein sequence ID" value="GLK53114.1"/>
    <property type="molecule type" value="Genomic_DNA"/>
</dbReference>
<dbReference type="AlphaFoldDB" id="A0A9W6MPN6"/>
<name>A0A9W6MPN6_9PROT</name>
<evidence type="ECO:0000313" key="1">
    <source>
        <dbReference type="EMBL" id="GLK53114.1"/>
    </source>
</evidence>
<reference evidence="1" key="2">
    <citation type="submission" date="2023-01" db="EMBL/GenBank/DDBJ databases">
        <authorList>
            <person name="Sun Q."/>
            <person name="Evtushenko L."/>
        </authorList>
    </citation>
    <scope>NUCLEOTIDE SEQUENCE</scope>
    <source>
        <strain evidence="1">VKM B-1513</strain>
    </source>
</reference>